<dbReference type="PANTHER" id="PTHR34047:SF8">
    <property type="entry name" value="PROTEIN YKFC"/>
    <property type="match status" value="1"/>
</dbReference>
<protein>
    <submittedName>
        <fullName evidence="3">Prophage lambdaSa1 transcriptase/maturase family protein</fullName>
    </submittedName>
</protein>
<organism evidence="3 4">
    <name type="scientific">Candidatus Sulfotelmatobacter kueseliae</name>
    <dbReference type="NCBI Taxonomy" id="2042962"/>
    <lineage>
        <taxon>Bacteria</taxon>
        <taxon>Pseudomonadati</taxon>
        <taxon>Acidobacteriota</taxon>
        <taxon>Terriglobia</taxon>
        <taxon>Terriglobales</taxon>
        <taxon>Candidatus Korobacteraceae</taxon>
        <taxon>Candidatus Sulfotelmatobacter</taxon>
    </lineage>
</organism>
<dbReference type="Gene3D" id="3.30.70.270">
    <property type="match status" value="1"/>
</dbReference>
<dbReference type="PANTHER" id="PTHR34047">
    <property type="entry name" value="NUCLEAR INTRON MATURASE 1, MITOCHONDRIAL-RELATED"/>
    <property type="match status" value="1"/>
</dbReference>
<dbReference type="CDD" id="cd01651">
    <property type="entry name" value="RT_G2_intron"/>
    <property type="match status" value="1"/>
</dbReference>
<accession>A0A2U3L2K4</accession>
<dbReference type="InterPro" id="IPR043502">
    <property type="entry name" value="DNA/RNA_pol_sf"/>
</dbReference>
<dbReference type="InterPro" id="IPR000477">
    <property type="entry name" value="RT_dom"/>
</dbReference>
<dbReference type="Pfam" id="PF00078">
    <property type="entry name" value="RVT_1"/>
    <property type="match status" value="1"/>
</dbReference>
<dbReference type="Pfam" id="PF08388">
    <property type="entry name" value="GIIM"/>
    <property type="match status" value="1"/>
</dbReference>
<reference evidence="4" key="1">
    <citation type="submission" date="2018-02" db="EMBL/GenBank/DDBJ databases">
        <authorList>
            <person name="Hausmann B."/>
        </authorList>
    </citation>
    <scope>NUCLEOTIDE SEQUENCE [LARGE SCALE GENOMIC DNA]</scope>
    <source>
        <strain evidence="4">Peat soil MAG SbA1</strain>
    </source>
</reference>
<comment type="similarity">
    <text evidence="1">Belongs to the bacterial reverse transcriptase family.</text>
</comment>
<dbReference type="SUPFAM" id="SSF56672">
    <property type="entry name" value="DNA/RNA polymerases"/>
    <property type="match status" value="1"/>
</dbReference>
<feature type="domain" description="Reverse transcriptase" evidence="2">
    <location>
        <begin position="1"/>
        <end position="140"/>
    </location>
</feature>
<dbReference type="EMBL" id="OMOD01000159">
    <property type="protein sequence ID" value="SPF46097.1"/>
    <property type="molecule type" value="Genomic_DNA"/>
</dbReference>
<gene>
    <name evidence="3" type="ORF">SBA1_630046</name>
</gene>
<dbReference type="InterPro" id="IPR051083">
    <property type="entry name" value="GrpII_Intron_Splice-Mob/Def"/>
</dbReference>
<evidence type="ECO:0000313" key="3">
    <source>
        <dbReference type="EMBL" id="SPF46097.1"/>
    </source>
</evidence>
<name>A0A2U3L2K4_9BACT</name>
<dbReference type="InterPro" id="IPR013597">
    <property type="entry name" value="Mat_intron_G2"/>
</dbReference>
<evidence type="ECO:0000256" key="1">
    <source>
        <dbReference type="ARBA" id="ARBA00034120"/>
    </source>
</evidence>
<evidence type="ECO:0000313" key="4">
    <source>
        <dbReference type="Proteomes" id="UP000238701"/>
    </source>
</evidence>
<dbReference type="AlphaFoldDB" id="A0A2U3L2K4"/>
<proteinExistence type="inferred from homology"/>
<evidence type="ECO:0000259" key="2">
    <source>
        <dbReference type="PROSITE" id="PS50878"/>
    </source>
</evidence>
<dbReference type="Proteomes" id="UP000238701">
    <property type="component" value="Unassembled WGS sequence"/>
</dbReference>
<sequence>MDADLRDFFGSAEHEKLLTLVAQRVADGRVLRLIRAMLKAGSYGKGRLFPSERGTPQGGVVSPLLSNILLTPFDREMRLRGYQLTRFADDWVVTCKSAAEARSAVETARRILKQLGVELHPQKTRIVHVQQGFEFLGYLIKRAKTPLDLPASKIRSRVRHGALYAYPKAKSIQRFKDEVRQRTKRTIPLSTPELITALNPLLRGWGEYYKRANVRRLFHRLDHWIRRRIWSHRCKHWRNAGWTQLPMTQLYGEYELVRLFDLIPSLSPGATKSL</sequence>
<dbReference type="PROSITE" id="PS50878">
    <property type="entry name" value="RT_POL"/>
    <property type="match status" value="1"/>
</dbReference>
<dbReference type="InterPro" id="IPR043128">
    <property type="entry name" value="Rev_trsase/Diguanyl_cyclase"/>
</dbReference>